<feature type="non-terminal residue" evidence="1">
    <location>
        <position position="1"/>
    </location>
</feature>
<keyword evidence="2" id="KW-1185">Reference proteome</keyword>
<proteinExistence type="predicted"/>
<dbReference type="EMBL" id="KQ976539">
    <property type="protein sequence ID" value="KYM81296.1"/>
    <property type="molecule type" value="Genomic_DNA"/>
</dbReference>
<protein>
    <submittedName>
        <fullName evidence="1">Uncharacterized protein</fullName>
    </submittedName>
</protein>
<dbReference type="Proteomes" id="UP000078540">
    <property type="component" value="Unassembled WGS sequence"/>
</dbReference>
<accession>A0A151I2B6</accession>
<name>A0A151I2B6_9HYME</name>
<evidence type="ECO:0000313" key="2">
    <source>
        <dbReference type="Proteomes" id="UP000078540"/>
    </source>
</evidence>
<gene>
    <name evidence="1" type="ORF">ALC53_08242</name>
</gene>
<sequence length="55" mass="6149">NRVRAQSGPCVIEPQANTNIYQCYPASLASDLLNCRLSSLRHSLASRRVCRRVGF</sequence>
<dbReference type="AlphaFoldDB" id="A0A151I2B6"/>
<organism evidence="1 2">
    <name type="scientific">Atta colombica</name>
    <dbReference type="NCBI Taxonomy" id="520822"/>
    <lineage>
        <taxon>Eukaryota</taxon>
        <taxon>Metazoa</taxon>
        <taxon>Ecdysozoa</taxon>
        <taxon>Arthropoda</taxon>
        <taxon>Hexapoda</taxon>
        <taxon>Insecta</taxon>
        <taxon>Pterygota</taxon>
        <taxon>Neoptera</taxon>
        <taxon>Endopterygota</taxon>
        <taxon>Hymenoptera</taxon>
        <taxon>Apocrita</taxon>
        <taxon>Aculeata</taxon>
        <taxon>Formicoidea</taxon>
        <taxon>Formicidae</taxon>
        <taxon>Myrmicinae</taxon>
        <taxon>Atta</taxon>
    </lineage>
</organism>
<evidence type="ECO:0000313" key="1">
    <source>
        <dbReference type="EMBL" id="KYM81296.1"/>
    </source>
</evidence>
<reference evidence="1 2" key="1">
    <citation type="submission" date="2015-09" db="EMBL/GenBank/DDBJ databases">
        <title>Atta colombica WGS genome.</title>
        <authorList>
            <person name="Nygaard S."/>
            <person name="Hu H."/>
            <person name="Boomsma J."/>
            <person name="Zhang G."/>
        </authorList>
    </citation>
    <scope>NUCLEOTIDE SEQUENCE [LARGE SCALE GENOMIC DNA]</scope>
    <source>
        <strain evidence="1">Treedump-2</strain>
        <tissue evidence="1">Whole body</tissue>
    </source>
</reference>